<accession>A0A9P8Y3U1</accession>
<dbReference type="RefSeq" id="XP_046010216.1">
    <property type="nucleotide sequence ID" value="XM_046154422.1"/>
</dbReference>
<reference evidence="1" key="1">
    <citation type="journal article" date="2021" name="Nat. Commun.">
        <title>Genetic determinants of endophytism in the Arabidopsis root mycobiome.</title>
        <authorList>
            <person name="Mesny F."/>
            <person name="Miyauchi S."/>
            <person name="Thiergart T."/>
            <person name="Pickel B."/>
            <person name="Atanasova L."/>
            <person name="Karlsson M."/>
            <person name="Huettel B."/>
            <person name="Barry K.W."/>
            <person name="Haridas S."/>
            <person name="Chen C."/>
            <person name="Bauer D."/>
            <person name="Andreopoulos W."/>
            <person name="Pangilinan J."/>
            <person name="LaButti K."/>
            <person name="Riley R."/>
            <person name="Lipzen A."/>
            <person name="Clum A."/>
            <person name="Drula E."/>
            <person name="Henrissat B."/>
            <person name="Kohler A."/>
            <person name="Grigoriev I.V."/>
            <person name="Martin F.M."/>
            <person name="Hacquard S."/>
        </authorList>
    </citation>
    <scope>NUCLEOTIDE SEQUENCE</scope>
    <source>
        <strain evidence="1">MPI-CAGE-CH-0230</strain>
    </source>
</reference>
<dbReference type="EMBL" id="JAGTJQ010000007">
    <property type="protein sequence ID" value="KAH7027417.1"/>
    <property type="molecule type" value="Genomic_DNA"/>
</dbReference>
<evidence type="ECO:0000313" key="2">
    <source>
        <dbReference type="Proteomes" id="UP000756346"/>
    </source>
</evidence>
<protein>
    <submittedName>
        <fullName evidence="1">Uncharacterized protein</fullName>
    </submittedName>
</protein>
<keyword evidence="2" id="KW-1185">Reference proteome</keyword>
<proteinExistence type="predicted"/>
<dbReference type="GeneID" id="70183968"/>
<dbReference type="Proteomes" id="UP000756346">
    <property type="component" value="Unassembled WGS sequence"/>
</dbReference>
<evidence type="ECO:0000313" key="1">
    <source>
        <dbReference type="EMBL" id="KAH7027417.1"/>
    </source>
</evidence>
<gene>
    <name evidence="1" type="ORF">B0I36DRAFT_327052</name>
</gene>
<dbReference type="AlphaFoldDB" id="A0A9P8Y3U1"/>
<sequence length="171" mass="19222">MLCGRTKSAFEPAYGCLSLPTGCVVRACVRKIIQCGSVVSVHLNSTSISVGYTFHTHTHIHTYTVPHTPNPGLKTSITLWLCTMTHCFKSHNPRVMSSDIMIHRYGRLRSRHRVPLFVAMVSRTVSDRNTALIHGAKRPICILYDPGKQTFKHVPRSLQSLSSYWKLSAFL</sequence>
<name>A0A9P8Y3U1_9PEZI</name>
<comment type="caution">
    <text evidence="1">The sequence shown here is derived from an EMBL/GenBank/DDBJ whole genome shotgun (WGS) entry which is preliminary data.</text>
</comment>
<organism evidence="1 2">
    <name type="scientific">Microdochium trichocladiopsis</name>
    <dbReference type="NCBI Taxonomy" id="1682393"/>
    <lineage>
        <taxon>Eukaryota</taxon>
        <taxon>Fungi</taxon>
        <taxon>Dikarya</taxon>
        <taxon>Ascomycota</taxon>
        <taxon>Pezizomycotina</taxon>
        <taxon>Sordariomycetes</taxon>
        <taxon>Xylariomycetidae</taxon>
        <taxon>Xylariales</taxon>
        <taxon>Microdochiaceae</taxon>
        <taxon>Microdochium</taxon>
    </lineage>
</organism>